<proteinExistence type="predicted"/>
<evidence type="ECO:0000313" key="3">
    <source>
        <dbReference type="Proteomes" id="UP000091820"/>
    </source>
</evidence>
<accession>A0A1A9WGY4</accession>
<protein>
    <recommendedName>
        <fullName evidence="1">Peptidase S1 domain-containing protein</fullName>
    </recommendedName>
</protein>
<dbReference type="InterPro" id="IPR043504">
    <property type="entry name" value="Peptidase_S1_PA_chymotrypsin"/>
</dbReference>
<keyword evidence="3" id="KW-1185">Reference proteome</keyword>
<dbReference type="GO" id="GO:0004252">
    <property type="term" value="F:serine-type endopeptidase activity"/>
    <property type="evidence" value="ECO:0007669"/>
    <property type="project" value="InterPro"/>
</dbReference>
<dbReference type="GO" id="GO:0006508">
    <property type="term" value="P:proteolysis"/>
    <property type="evidence" value="ECO:0007669"/>
    <property type="project" value="InterPro"/>
</dbReference>
<evidence type="ECO:0000259" key="1">
    <source>
        <dbReference type="Pfam" id="PF00089"/>
    </source>
</evidence>
<feature type="domain" description="Peptidase S1" evidence="1">
    <location>
        <begin position="44"/>
        <end position="234"/>
    </location>
</feature>
<dbReference type="InterPro" id="IPR001254">
    <property type="entry name" value="Trypsin_dom"/>
</dbReference>
<dbReference type="SUPFAM" id="SSF50494">
    <property type="entry name" value="Trypsin-like serine proteases"/>
    <property type="match status" value="1"/>
</dbReference>
<dbReference type="Pfam" id="PF00089">
    <property type="entry name" value="Trypsin"/>
    <property type="match status" value="1"/>
</dbReference>
<name>A0A1A9WGY4_9MUSC</name>
<sequence length="269" mass="29970">MIWSNGVDYLREIFAGNCDPNPSSLQKPIVMIVCKNGNDLDKRTGVIISKKFILTAMASPPQEKVCQIVKHDENAPMKLHIRESWNIINFESDESNLPASAMPQLQILPLETEIVLMQRGINSLAEPIKLIKKSLQPNGNGCLVHTLNLDTNKIEERKVSIVEYGDCITKYGKELHPLLLCIEMSPDCKHCTNLKAGSAVVCDNVLAGIVSEDASCDDNKPRICANIREARRWILNTMADASIYALANSLNIINFSLLLSLHLLNIYLF</sequence>
<reference evidence="3" key="1">
    <citation type="submission" date="2014-03" db="EMBL/GenBank/DDBJ databases">
        <authorList>
            <person name="Aksoy S."/>
            <person name="Warren W."/>
            <person name="Wilson R.K."/>
        </authorList>
    </citation>
    <scope>NUCLEOTIDE SEQUENCE [LARGE SCALE GENOMIC DNA]</scope>
    <source>
        <strain evidence="3">IAEA</strain>
    </source>
</reference>
<evidence type="ECO:0000313" key="2">
    <source>
        <dbReference type="EnsemblMetazoa" id="GBRI019354-PA"/>
    </source>
</evidence>
<dbReference type="VEuPathDB" id="VectorBase:GBRI019354"/>
<dbReference type="InterPro" id="IPR009003">
    <property type="entry name" value="Peptidase_S1_PA"/>
</dbReference>
<dbReference type="Proteomes" id="UP000091820">
    <property type="component" value="Unassembled WGS sequence"/>
</dbReference>
<reference evidence="2" key="2">
    <citation type="submission" date="2020-05" db="UniProtKB">
        <authorList>
            <consortium name="EnsemblMetazoa"/>
        </authorList>
    </citation>
    <scope>IDENTIFICATION</scope>
    <source>
        <strain evidence="2">IAEA</strain>
    </source>
</reference>
<dbReference type="STRING" id="37001.A0A1A9WGY4"/>
<organism evidence="2 3">
    <name type="scientific">Glossina brevipalpis</name>
    <dbReference type="NCBI Taxonomy" id="37001"/>
    <lineage>
        <taxon>Eukaryota</taxon>
        <taxon>Metazoa</taxon>
        <taxon>Ecdysozoa</taxon>
        <taxon>Arthropoda</taxon>
        <taxon>Hexapoda</taxon>
        <taxon>Insecta</taxon>
        <taxon>Pterygota</taxon>
        <taxon>Neoptera</taxon>
        <taxon>Endopterygota</taxon>
        <taxon>Diptera</taxon>
        <taxon>Brachycera</taxon>
        <taxon>Muscomorpha</taxon>
        <taxon>Hippoboscoidea</taxon>
        <taxon>Glossinidae</taxon>
        <taxon>Glossina</taxon>
    </lineage>
</organism>
<dbReference type="EnsemblMetazoa" id="GBRI019354-RA">
    <property type="protein sequence ID" value="GBRI019354-PA"/>
    <property type="gene ID" value="GBRI019354"/>
</dbReference>
<dbReference type="AlphaFoldDB" id="A0A1A9WGY4"/>
<dbReference type="Gene3D" id="2.40.10.10">
    <property type="entry name" value="Trypsin-like serine proteases"/>
    <property type="match status" value="2"/>
</dbReference>